<accession>A0A150ND03</accession>
<gene>
    <name evidence="1" type="ORF">B4114_2614</name>
</gene>
<reference evidence="1 2" key="1">
    <citation type="submission" date="2016-01" db="EMBL/GenBank/DDBJ databases">
        <title>Draft Genome Sequences of Seven Thermophilic Sporeformers Isolated from Foods.</title>
        <authorList>
            <person name="Berendsen E.M."/>
            <person name="Wells-Bennik M.H."/>
            <person name="Krawcyk A.O."/>
            <person name="De Jong A."/>
            <person name="Holsappel S."/>
            <person name="Eijlander R.T."/>
            <person name="Kuipers O.P."/>
        </authorList>
    </citation>
    <scope>NUCLEOTIDE SEQUENCE [LARGE SCALE GENOMIC DNA]</scope>
    <source>
        <strain evidence="1 2">B4114</strain>
    </source>
</reference>
<organism evidence="1 2">
    <name type="scientific">Geobacillus stearothermophilus</name>
    <name type="common">Bacillus stearothermophilus</name>
    <dbReference type="NCBI Taxonomy" id="1422"/>
    <lineage>
        <taxon>Bacteria</taxon>
        <taxon>Bacillati</taxon>
        <taxon>Bacillota</taxon>
        <taxon>Bacilli</taxon>
        <taxon>Bacillales</taxon>
        <taxon>Anoxybacillaceae</taxon>
        <taxon>Geobacillus</taxon>
    </lineage>
</organism>
<dbReference type="AlphaFoldDB" id="A0A150ND03"/>
<name>A0A150ND03_GEOSE</name>
<evidence type="ECO:0000313" key="2">
    <source>
        <dbReference type="Proteomes" id="UP000075517"/>
    </source>
</evidence>
<dbReference type="Proteomes" id="UP000075517">
    <property type="component" value="Unassembled WGS sequence"/>
</dbReference>
<dbReference type="EMBL" id="LQYY01000044">
    <property type="protein sequence ID" value="KYD34556.1"/>
    <property type="molecule type" value="Genomic_DNA"/>
</dbReference>
<evidence type="ECO:0000313" key="1">
    <source>
        <dbReference type="EMBL" id="KYD34556.1"/>
    </source>
</evidence>
<comment type="caution">
    <text evidence="1">The sequence shown here is derived from an EMBL/GenBank/DDBJ whole genome shotgun (WGS) entry which is preliminary data.</text>
</comment>
<proteinExistence type="predicted"/>
<protein>
    <submittedName>
        <fullName evidence="1">Uncharacterized protein</fullName>
    </submittedName>
</protein>
<sequence length="39" mass="4278">MQGNVSSFDLMQKIVSDEDRILLVNSEQNNVVPKSAIAS</sequence>